<comment type="caution">
    <text evidence="1">The sequence shown here is derived from an EMBL/GenBank/DDBJ whole genome shotgun (WGS) entry which is preliminary data.</text>
</comment>
<evidence type="ECO:0000313" key="2">
    <source>
        <dbReference type="Proteomes" id="UP000029525"/>
    </source>
</evidence>
<dbReference type="AlphaFoldDB" id="A0A096CJK1"/>
<dbReference type="EMBL" id="JRNQ01000011">
    <property type="protein sequence ID" value="KGF45509.1"/>
    <property type="molecule type" value="Genomic_DNA"/>
</dbReference>
<gene>
    <name evidence="1" type="ORF">HMPREF0647_02130</name>
</gene>
<reference evidence="1 2" key="1">
    <citation type="submission" date="2014-07" db="EMBL/GenBank/DDBJ databases">
        <authorList>
            <person name="McCorrison J."/>
            <person name="Sanka R."/>
            <person name="Torralba M."/>
            <person name="Gillis M."/>
            <person name="Haft D.H."/>
            <person name="Methe B."/>
            <person name="Sutton G."/>
            <person name="Nelson K.E."/>
        </authorList>
    </citation>
    <scope>NUCLEOTIDE SEQUENCE [LARGE SCALE GENOMIC DNA]</scope>
    <source>
        <strain evidence="1 2">DNF00320</strain>
    </source>
</reference>
<name>A0A096CJK1_9BACT</name>
<protein>
    <submittedName>
        <fullName evidence="1">Uncharacterized protein</fullName>
    </submittedName>
</protein>
<evidence type="ECO:0000313" key="1">
    <source>
        <dbReference type="EMBL" id="KGF45509.1"/>
    </source>
</evidence>
<accession>A0A096CJK1</accession>
<sequence length="104" mass="11897">MHLVPQTLRYKIWLCSSLTKLKTSSIEYVLMILVGSYTQCVTGVLPPQKQLQSESLAKQFNTLSYIQLYQNARILEMIPAESQKIPTESRKRGAIALLFLFIFS</sequence>
<dbReference type="Proteomes" id="UP000029525">
    <property type="component" value="Unassembled WGS sequence"/>
</dbReference>
<proteinExistence type="predicted"/>
<organism evidence="1 2">
    <name type="scientific">Prevotella bivia DNF00320</name>
    <dbReference type="NCBI Taxonomy" id="1401068"/>
    <lineage>
        <taxon>Bacteria</taxon>
        <taxon>Pseudomonadati</taxon>
        <taxon>Bacteroidota</taxon>
        <taxon>Bacteroidia</taxon>
        <taxon>Bacteroidales</taxon>
        <taxon>Prevotellaceae</taxon>
        <taxon>Prevotella</taxon>
    </lineage>
</organism>